<dbReference type="AlphaFoldDB" id="C5B3F9"/>
<dbReference type="EMBL" id="CP001511">
    <property type="protein sequence ID" value="ACS42991.1"/>
    <property type="molecule type" value="Genomic_DNA"/>
</dbReference>
<name>C5B3F9_METEA</name>
<gene>
    <name evidence="2" type="ordered locus">MexAM1_META2p0053</name>
</gene>
<organism evidence="2 3">
    <name type="scientific">Methylorubrum extorquens (strain ATCC 14718 / DSM 1338 / JCM 2805 / NCIMB 9133 / AM1)</name>
    <name type="common">Methylobacterium extorquens</name>
    <dbReference type="NCBI Taxonomy" id="272630"/>
    <lineage>
        <taxon>Bacteria</taxon>
        <taxon>Pseudomonadati</taxon>
        <taxon>Pseudomonadota</taxon>
        <taxon>Alphaproteobacteria</taxon>
        <taxon>Hyphomicrobiales</taxon>
        <taxon>Methylobacteriaceae</taxon>
        <taxon>Methylorubrum</taxon>
    </lineage>
</organism>
<dbReference type="HOGENOM" id="CLU_1914607_0_0_5"/>
<keyword evidence="3" id="KW-1185">Reference proteome</keyword>
<reference evidence="2 3" key="1">
    <citation type="journal article" date="2009" name="PLoS ONE">
        <title>Methylobacterium genome sequences: a reference blueprint to investigate microbial metabolism of C1 compounds from natural and industrial sources.</title>
        <authorList>
            <person name="Vuilleumier S."/>
            <person name="Chistoserdova L."/>
            <person name="Lee M.-C."/>
            <person name="Bringel F."/>
            <person name="Lajus A."/>
            <person name="Zhou Y."/>
            <person name="Gourion B."/>
            <person name="Barbe V."/>
            <person name="Chang J."/>
            <person name="Cruveiller S."/>
            <person name="Dossat C."/>
            <person name="Gillett W."/>
            <person name="Gruffaz C."/>
            <person name="Haugen E."/>
            <person name="Hourcade E."/>
            <person name="Levy R."/>
            <person name="Mangenot S."/>
            <person name="Muller E."/>
            <person name="Nadalig T."/>
            <person name="Pagni M."/>
            <person name="Penny C."/>
            <person name="Peyraud R."/>
            <person name="Robinson D.G."/>
            <person name="Roche D."/>
            <person name="Rouy Z."/>
            <person name="Saenampechek C."/>
            <person name="Salvignol G."/>
            <person name="Vallenet D."/>
            <person name="Wu Z."/>
            <person name="Marx C.J."/>
            <person name="Vorholt J.A."/>
            <person name="Olson M.V."/>
            <person name="Kaul R."/>
            <person name="Weissenbach J."/>
            <person name="Medigue C."/>
            <person name="Lidstrom M.E."/>
        </authorList>
    </citation>
    <scope>NUCLEOTIDE SEQUENCE [LARGE SCALE GENOMIC DNA]</scope>
    <source>
        <strain evidence="3">ATCC 14718 / DSM 1338 / JCM 2805 / NCIMB 9133 / AM1</strain>
    </source>
</reference>
<dbReference type="KEGG" id="mea:Mex_2p0053"/>
<accession>C5B3F9</accession>
<dbReference type="Proteomes" id="UP000009081">
    <property type="component" value="Plasmid megaplasmid"/>
</dbReference>
<feature type="region of interest" description="Disordered" evidence="1">
    <location>
        <begin position="96"/>
        <end position="132"/>
    </location>
</feature>
<protein>
    <submittedName>
        <fullName evidence="2">Uncharacterized protein</fullName>
    </submittedName>
</protein>
<evidence type="ECO:0000313" key="3">
    <source>
        <dbReference type="Proteomes" id="UP000009081"/>
    </source>
</evidence>
<evidence type="ECO:0000256" key="1">
    <source>
        <dbReference type="SAM" id="MobiDB-lite"/>
    </source>
</evidence>
<evidence type="ECO:0000313" key="2">
    <source>
        <dbReference type="EMBL" id="ACS42991.1"/>
    </source>
</evidence>
<sequence>MSFKKRSPRRTFKSGLPAGREPLSYDRFRLSCVRPAELRSILTRTGWYGAFRQKLLLDLIDFAWCRRANVDVDIVLPSQPWPMRLRERVHPFHPKPMRHRGVWGRDRSGAASRRGTRRRPNVHRRQTEPSTS</sequence>
<geneLocation type="plasmid" evidence="2 3">
    <name>megaplasmid</name>
</geneLocation>
<proteinExistence type="predicted"/>
<keyword evidence="2" id="KW-0614">Plasmid</keyword>
<feature type="compositionally biased region" description="Basic residues" evidence="1">
    <location>
        <begin position="114"/>
        <end position="124"/>
    </location>
</feature>